<dbReference type="EMBL" id="VDEQ01000210">
    <property type="protein sequence ID" value="MQS37711.1"/>
    <property type="molecule type" value="Genomic_DNA"/>
</dbReference>
<name>A0ABW9NWQ6_9ACTN</name>
<evidence type="ECO:0000313" key="3">
    <source>
        <dbReference type="Proteomes" id="UP000460558"/>
    </source>
</evidence>
<organism evidence="2 3">
    <name type="scientific">Streptomyces katsurahamanus</name>
    <dbReference type="NCBI Taxonomy" id="2577098"/>
    <lineage>
        <taxon>Bacteria</taxon>
        <taxon>Bacillati</taxon>
        <taxon>Actinomycetota</taxon>
        <taxon>Actinomycetes</taxon>
        <taxon>Kitasatosporales</taxon>
        <taxon>Streptomycetaceae</taxon>
        <taxon>Streptomyces</taxon>
    </lineage>
</organism>
<comment type="caution">
    <text evidence="2">The sequence shown here is derived from an EMBL/GenBank/DDBJ whole genome shotgun (WGS) entry which is preliminary data.</text>
</comment>
<keyword evidence="3" id="KW-1185">Reference proteome</keyword>
<evidence type="ECO:0000256" key="1">
    <source>
        <dbReference type="SAM" id="Phobius"/>
    </source>
</evidence>
<evidence type="ECO:0000313" key="2">
    <source>
        <dbReference type="EMBL" id="MQS37711.1"/>
    </source>
</evidence>
<accession>A0ABW9NWQ6</accession>
<reference evidence="2 3" key="1">
    <citation type="submission" date="2019-06" db="EMBL/GenBank/DDBJ databases">
        <title>Comparative genomics and metabolomics analyses of clavulanic acid producing Streptomyces species provides insight into specialized metabolism and evolution of beta-lactam biosynthetic gene clusters.</title>
        <authorList>
            <person name="Moore M.A."/>
            <person name="Cruz-Morales P."/>
            <person name="Barona Gomez F."/>
            <person name="Kapil T."/>
        </authorList>
    </citation>
    <scope>NUCLEOTIDE SEQUENCE [LARGE SCALE GENOMIC DNA]</scope>
    <source>
        <strain evidence="2 3">T-272</strain>
    </source>
</reference>
<dbReference type="RefSeq" id="WP_153484761.1">
    <property type="nucleotide sequence ID" value="NZ_VDEQ01000210.1"/>
</dbReference>
<dbReference type="Proteomes" id="UP000460558">
    <property type="component" value="Unassembled WGS sequence"/>
</dbReference>
<keyword evidence="1" id="KW-0472">Membrane</keyword>
<sequence length="209" mass="22348">MVQFTDAEEERLRAALRMIGEETGRAEESEKPPALPNRVIWWRRRGAAGGLLAAAAAAAIGLGIALDSDDSGGRSGTGGDAKLSTEGWIACSQAMVEGDVVSVREAPQPGRVILTLTVTDWLKPDTGKKQADFNVVDPERDGAYKRWKPGEHLLIVISQERDEHVTAYGPDAYITSHGGPDIAEVRARIEKAMPKAVGMTCTDGGRGDI</sequence>
<gene>
    <name evidence="2" type="ORF">FFZ77_19380</name>
</gene>
<keyword evidence="1" id="KW-0812">Transmembrane</keyword>
<proteinExistence type="predicted"/>
<keyword evidence="1" id="KW-1133">Transmembrane helix</keyword>
<protein>
    <submittedName>
        <fullName evidence="2">Uncharacterized protein</fullName>
    </submittedName>
</protein>
<feature type="transmembrane region" description="Helical" evidence="1">
    <location>
        <begin position="47"/>
        <end position="66"/>
    </location>
</feature>